<reference evidence="15" key="1">
    <citation type="journal article" date="2019" name="Int. J. Syst. Evol. Microbiol.">
        <title>The Global Catalogue of Microorganisms (GCM) 10K type strain sequencing project: providing services to taxonomists for standard genome sequencing and annotation.</title>
        <authorList>
            <consortium name="The Broad Institute Genomics Platform"/>
            <consortium name="The Broad Institute Genome Sequencing Center for Infectious Disease"/>
            <person name="Wu L."/>
            <person name="Ma J."/>
        </authorList>
    </citation>
    <scope>NUCLEOTIDE SEQUENCE [LARGE SCALE GENOMIC DNA]</scope>
    <source>
        <strain evidence="15">CCUG 56698</strain>
    </source>
</reference>
<evidence type="ECO:0000256" key="2">
    <source>
        <dbReference type="ARBA" id="ARBA00002786"/>
    </source>
</evidence>
<dbReference type="NCBIfam" id="TIGR01415">
    <property type="entry name" value="trpB_rel"/>
    <property type="match status" value="1"/>
</dbReference>
<dbReference type="EMBL" id="JBHTEF010000001">
    <property type="protein sequence ID" value="MFC7582012.1"/>
    <property type="molecule type" value="Genomic_DNA"/>
</dbReference>
<evidence type="ECO:0000313" key="14">
    <source>
        <dbReference type="EMBL" id="MFC7582012.1"/>
    </source>
</evidence>
<dbReference type="SUPFAM" id="SSF53686">
    <property type="entry name" value="Tryptophan synthase beta subunit-like PLP-dependent enzymes"/>
    <property type="match status" value="1"/>
</dbReference>
<sequence length="439" mass="46955">MTLNPADAQVIESPTTHIPTHWYNVVADLPTPPAPMLNPATREPVTPGELAPLFASELVRQELSTERWTEIPAPVREAYATYRPTPFIRALGLERAVGTRSRIYLKYEGVSPLGSHKLNSSLPQAYYNKLDGITTLTTETGAGQWGAALAYAGALFGLDVDVYQVRASFDSKPYRRYLMETYGATVHSSPSELTESGRAMRERFPDTTGSLGMAISEAVEVAAKSGGSAHYALGSVLNQVILHQSVIGQEAVDQLRQMEPEGADAVFGCVGGGSNFGGLAFPILREVLRGRSHARIVACEPTACPSITKGEFRYDAGDVAGMTPLMQMYTLGVDFVPSPIHAGGLRYHGMSPLVSHVVHEGLMSATAITQTDAFAAGVLTARSQGILPAPESTHAIAAALDYVRAQEEPRVVVIGVSGHGHLDLPAYASYVHGELTDLE</sequence>
<dbReference type="PROSITE" id="PS00168">
    <property type="entry name" value="TRP_SYNTHASE_BETA"/>
    <property type="match status" value="1"/>
</dbReference>
<keyword evidence="11" id="KW-0456">Lyase</keyword>
<accession>A0ABW2SPD9</accession>
<dbReference type="InterPro" id="IPR023026">
    <property type="entry name" value="Trp_synth_beta/beta-like"/>
</dbReference>
<evidence type="ECO:0000256" key="8">
    <source>
        <dbReference type="ARBA" id="ARBA00022822"/>
    </source>
</evidence>
<comment type="caution">
    <text evidence="14">The sequence shown here is derived from an EMBL/GenBank/DDBJ whole genome shotgun (WGS) entry which is preliminary data.</text>
</comment>
<keyword evidence="8" id="KW-0822">Tryptophan biosynthesis</keyword>
<proteinExistence type="inferred from homology"/>
<gene>
    <name evidence="14" type="ORF">ACFQWG_12485</name>
</gene>
<comment type="subunit">
    <text evidence="5">Tetramer of two alpha and two beta chains.</text>
</comment>
<dbReference type="Gene3D" id="3.40.50.1100">
    <property type="match status" value="2"/>
</dbReference>
<dbReference type="PANTHER" id="PTHR48077">
    <property type="entry name" value="TRYPTOPHAN SYNTHASE-RELATED"/>
    <property type="match status" value="1"/>
</dbReference>
<evidence type="ECO:0000256" key="3">
    <source>
        <dbReference type="ARBA" id="ARBA00004733"/>
    </source>
</evidence>
<comment type="similarity">
    <text evidence="4">Belongs to the TrpB family.</text>
</comment>
<dbReference type="EC" id="4.2.1.20" evidence="6"/>
<evidence type="ECO:0000256" key="7">
    <source>
        <dbReference type="ARBA" id="ARBA00022605"/>
    </source>
</evidence>
<dbReference type="Pfam" id="PF00291">
    <property type="entry name" value="PALP"/>
    <property type="match status" value="1"/>
</dbReference>
<comment type="function">
    <text evidence="2">The beta subunit is responsible for the synthesis of L-tryptophan from indole and L-serine.</text>
</comment>
<dbReference type="PIRSF" id="PIRSF500824">
    <property type="entry name" value="TrpB_prok"/>
    <property type="match status" value="1"/>
</dbReference>
<dbReference type="InterPro" id="IPR006653">
    <property type="entry name" value="Trp_synth_b_CS"/>
</dbReference>
<comment type="cofactor">
    <cofactor evidence="1">
        <name>pyridoxal 5'-phosphate</name>
        <dbReference type="ChEBI" id="CHEBI:597326"/>
    </cofactor>
</comment>
<evidence type="ECO:0000256" key="1">
    <source>
        <dbReference type="ARBA" id="ARBA00001933"/>
    </source>
</evidence>
<keyword evidence="7" id="KW-0028">Amino-acid biosynthesis</keyword>
<dbReference type="RefSeq" id="WP_380975792.1">
    <property type="nucleotide sequence ID" value="NZ_JBHTEF010000001.1"/>
</dbReference>
<name>A0ABW2SPD9_9ACTO</name>
<evidence type="ECO:0000256" key="9">
    <source>
        <dbReference type="ARBA" id="ARBA00022898"/>
    </source>
</evidence>
<organism evidence="14 15">
    <name type="scientific">Schaalia naturae</name>
    <dbReference type="NCBI Taxonomy" id="635203"/>
    <lineage>
        <taxon>Bacteria</taxon>
        <taxon>Bacillati</taxon>
        <taxon>Actinomycetota</taxon>
        <taxon>Actinomycetes</taxon>
        <taxon>Actinomycetales</taxon>
        <taxon>Actinomycetaceae</taxon>
        <taxon>Schaalia</taxon>
    </lineage>
</organism>
<evidence type="ECO:0000256" key="11">
    <source>
        <dbReference type="ARBA" id="ARBA00023239"/>
    </source>
</evidence>
<keyword evidence="10" id="KW-0057">Aromatic amino acid biosynthesis</keyword>
<evidence type="ECO:0000313" key="15">
    <source>
        <dbReference type="Proteomes" id="UP001596527"/>
    </source>
</evidence>
<dbReference type="InterPro" id="IPR006316">
    <property type="entry name" value="Trp_synth_b-like"/>
</dbReference>
<evidence type="ECO:0000256" key="12">
    <source>
        <dbReference type="ARBA" id="ARBA00049047"/>
    </source>
</evidence>
<dbReference type="PIRSF" id="PIRSF001413">
    <property type="entry name" value="Trp_syn_beta"/>
    <property type="match status" value="1"/>
</dbReference>
<keyword evidence="9" id="KW-0663">Pyridoxal phosphate</keyword>
<comment type="catalytic activity">
    <reaction evidence="12">
        <text>(1S,2R)-1-C-(indol-3-yl)glycerol 3-phosphate + L-serine = D-glyceraldehyde 3-phosphate + L-tryptophan + H2O</text>
        <dbReference type="Rhea" id="RHEA:10532"/>
        <dbReference type="ChEBI" id="CHEBI:15377"/>
        <dbReference type="ChEBI" id="CHEBI:33384"/>
        <dbReference type="ChEBI" id="CHEBI:57912"/>
        <dbReference type="ChEBI" id="CHEBI:58866"/>
        <dbReference type="ChEBI" id="CHEBI:59776"/>
        <dbReference type="EC" id="4.2.1.20"/>
    </reaction>
</comment>
<evidence type="ECO:0000256" key="6">
    <source>
        <dbReference type="ARBA" id="ARBA00012043"/>
    </source>
</evidence>
<feature type="domain" description="Tryptophan synthase beta chain-like PALP" evidence="13">
    <location>
        <begin position="82"/>
        <end position="418"/>
    </location>
</feature>
<dbReference type="InterPro" id="IPR036052">
    <property type="entry name" value="TrpB-like_PALP_sf"/>
</dbReference>
<evidence type="ECO:0000259" key="13">
    <source>
        <dbReference type="Pfam" id="PF00291"/>
    </source>
</evidence>
<keyword evidence="15" id="KW-1185">Reference proteome</keyword>
<dbReference type="PANTHER" id="PTHR48077:SF6">
    <property type="entry name" value="TRYPTOPHAN SYNTHASE"/>
    <property type="match status" value="1"/>
</dbReference>
<evidence type="ECO:0000256" key="4">
    <source>
        <dbReference type="ARBA" id="ARBA00009982"/>
    </source>
</evidence>
<dbReference type="Proteomes" id="UP001596527">
    <property type="component" value="Unassembled WGS sequence"/>
</dbReference>
<dbReference type="InterPro" id="IPR001926">
    <property type="entry name" value="TrpB-like_PALP"/>
</dbReference>
<evidence type="ECO:0000256" key="5">
    <source>
        <dbReference type="ARBA" id="ARBA00011270"/>
    </source>
</evidence>
<protein>
    <recommendedName>
        <fullName evidence="6">tryptophan synthase</fullName>
        <ecNumber evidence="6">4.2.1.20</ecNumber>
    </recommendedName>
</protein>
<evidence type="ECO:0000256" key="10">
    <source>
        <dbReference type="ARBA" id="ARBA00023141"/>
    </source>
</evidence>
<dbReference type="NCBIfam" id="NF009057">
    <property type="entry name" value="PRK12391.1"/>
    <property type="match status" value="1"/>
</dbReference>
<comment type="pathway">
    <text evidence="3">Amino-acid biosynthesis; L-tryptophan biosynthesis; L-tryptophan from chorismate: step 5/5.</text>
</comment>